<sequence>MAVVEPLLGDPESVLDQFDKGHRALFKIADDRVSATLAH</sequence>
<dbReference type="AlphaFoldDB" id="A0A840YPY0"/>
<evidence type="ECO:0000313" key="1">
    <source>
        <dbReference type="EMBL" id="MBB5709853.1"/>
    </source>
</evidence>
<accession>A0A840YPY0</accession>
<reference evidence="1 2" key="1">
    <citation type="submission" date="2020-08" db="EMBL/GenBank/DDBJ databases">
        <title>Genomic Encyclopedia of Type Strains, Phase IV (KMG-IV): sequencing the most valuable type-strain genomes for metagenomic binning, comparative biology and taxonomic classification.</title>
        <authorList>
            <person name="Goeker M."/>
        </authorList>
    </citation>
    <scope>NUCLEOTIDE SEQUENCE [LARGE SCALE GENOMIC DNA]</scope>
    <source>
        <strain evidence="1 2">DSM 26736</strain>
    </source>
</reference>
<keyword evidence="2" id="KW-1185">Reference proteome</keyword>
<protein>
    <submittedName>
        <fullName evidence="1">Uncharacterized protein</fullName>
    </submittedName>
</protein>
<name>A0A840YPY0_9SPHN</name>
<gene>
    <name evidence="1" type="ORF">FHT02_001075</name>
</gene>
<dbReference type="EMBL" id="JACIJF010000002">
    <property type="protein sequence ID" value="MBB5709853.1"/>
    <property type="molecule type" value="Genomic_DNA"/>
</dbReference>
<organism evidence="1 2">
    <name type="scientific">Sphingomonas xinjiangensis</name>
    <dbReference type="NCBI Taxonomy" id="643568"/>
    <lineage>
        <taxon>Bacteria</taxon>
        <taxon>Pseudomonadati</taxon>
        <taxon>Pseudomonadota</taxon>
        <taxon>Alphaproteobacteria</taxon>
        <taxon>Sphingomonadales</taxon>
        <taxon>Sphingomonadaceae</taxon>
        <taxon>Sphingomonas</taxon>
    </lineage>
</organism>
<evidence type="ECO:0000313" key="2">
    <source>
        <dbReference type="Proteomes" id="UP000527143"/>
    </source>
</evidence>
<dbReference type="Proteomes" id="UP000527143">
    <property type="component" value="Unassembled WGS sequence"/>
</dbReference>
<proteinExistence type="predicted"/>
<comment type="caution">
    <text evidence="1">The sequence shown here is derived from an EMBL/GenBank/DDBJ whole genome shotgun (WGS) entry which is preliminary data.</text>
</comment>